<dbReference type="PANTHER" id="PTHR35910">
    <property type="entry name" value="2EXR DOMAIN-CONTAINING PROTEIN"/>
    <property type="match status" value="1"/>
</dbReference>
<evidence type="ECO:0000256" key="1">
    <source>
        <dbReference type="SAM" id="MobiDB-lite"/>
    </source>
</evidence>
<protein>
    <recommendedName>
        <fullName evidence="2">2EXR domain-containing protein</fullName>
    </recommendedName>
</protein>
<feature type="compositionally biased region" description="Polar residues" evidence="1">
    <location>
        <begin position="35"/>
        <end position="53"/>
    </location>
</feature>
<dbReference type="InterPro" id="IPR045518">
    <property type="entry name" value="2EXR"/>
</dbReference>
<dbReference type="Proteomes" id="UP000235371">
    <property type="component" value="Unassembled WGS sequence"/>
</dbReference>
<dbReference type="PANTHER" id="PTHR35910:SF6">
    <property type="entry name" value="2EXR DOMAIN-CONTAINING PROTEIN"/>
    <property type="match status" value="1"/>
</dbReference>
<evidence type="ECO:0000313" key="3">
    <source>
        <dbReference type="EMBL" id="PMD52354.1"/>
    </source>
</evidence>
<gene>
    <name evidence="3" type="ORF">K444DRAFT_620007</name>
</gene>
<reference evidence="3 4" key="1">
    <citation type="submission" date="2016-04" db="EMBL/GenBank/DDBJ databases">
        <title>A degradative enzymes factory behind the ericoid mycorrhizal symbiosis.</title>
        <authorList>
            <consortium name="DOE Joint Genome Institute"/>
            <person name="Martino E."/>
            <person name="Morin E."/>
            <person name="Grelet G."/>
            <person name="Kuo A."/>
            <person name="Kohler A."/>
            <person name="Daghino S."/>
            <person name="Barry K."/>
            <person name="Choi C."/>
            <person name="Cichocki N."/>
            <person name="Clum A."/>
            <person name="Copeland A."/>
            <person name="Hainaut M."/>
            <person name="Haridas S."/>
            <person name="Labutti K."/>
            <person name="Lindquist E."/>
            <person name="Lipzen A."/>
            <person name="Khouja H.-R."/>
            <person name="Murat C."/>
            <person name="Ohm R."/>
            <person name="Olson A."/>
            <person name="Spatafora J."/>
            <person name="Veneault-Fourrey C."/>
            <person name="Henrissat B."/>
            <person name="Grigoriev I."/>
            <person name="Martin F."/>
            <person name="Perotto S."/>
        </authorList>
    </citation>
    <scope>NUCLEOTIDE SEQUENCE [LARGE SCALE GENOMIC DNA]</scope>
    <source>
        <strain evidence="3 4">E</strain>
    </source>
</reference>
<proteinExistence type="predicted"/>
<dbReference type="InParanoid" id="A0A2J6SNL7"/>
<feature type="compositionally biased region" description="Polar residues" evidence="1">
    <location>
        <begin position="16"/>
        <end position="27"/>
    </location>
</feature>
<dbReference type="Pfam" id="PF20150">
    <property type="entry name" value="2EXR"/>
    <property type="match status" value="1"/>
</dbReference>
<dbReference type="EMBL" id="KZ613905">
    <property type="protein sequence ID" value="PMD52354.1"/>
    <property type="molecule type" value="Genomic_DNA"/>
</dbReference>
<dbReference type="OrthoDB" id="3473305at2759"/>
<dbReference type="RefSeq" id="XP_024729258.1">
    <property type="nucleotide sequence ID" value="XM_024881625.1"/>
</dbReference>
<evidence type="ECO:0000259" key="2">
    <source>
        <dbReference type="Pfam" id="PF20150"/>
    </source>
</evidence>
<name>A0A2J6SNL7_9HELO</name>
<sequence>MSNDSAAVPAMDDPPSSIQPASKQVLLTASVPDGQPSTATFGREQATTSNGPQDTAEPSAAFACFSKLPPELRCKVWWEASFQRRNICISIKKLGTWDEDLLEEVWACPFAYISRSAHPAILHTSHEARTEGLKYYKLDFGVNYIQPLFTFTSPPRTYINWKADRVCITEPQLFNTKKFNFFNDFINLCKERSLRNIAINVESLRYDDLLVAISKGPTSLEQINLFSANRWVINSEVFREDRAALKLLVMSETFIIRAVIRGEGKYNNKGDINWDRMADSRDLERAEKILMRGFEKYEKKLAKQAKSNKATNVAGASSWIRPNVRWSVAKLEFLPGKTIYADMP</sequence>
<evidence type="ECO:0000313" key="4">
    <source>
        <dbReference type="Proteomes" id="UP000235371"/>
    </source>
</evidence>
<accession>A0A2J6SNL7</accession>
<feature type="region of interest" description="Disordered" evidence="1">
    <location>
        <begin position="1"/>
        <end position="56"/>
    </location>
</feature>
<organism evidence="3 4">
    <name type="scientific">Hyaloscypha bicolor E</name>
    <dbReference type="NCBI Taxonomy" id="1095630"/>
    <lineage>
        <taxon>Eukaryota</taxon>
        <taxon>Fungi</taxon>
        <taxon>Dikarya</taxon>
        <taxon>Ascomycota</taxon>
        <taxon>Pezizomycotina</taxon>
        <taxon>Leotiomycetes</taxon>
        <taxon>Helotiales</taxon>
        <taxon>Hyaloscyphaceae</taxon>
        <taxon>Hyaloscypha</taxon>
        <taxon>Hyaloscypha bicolor</taxon>
    </lineage>
</organism>
<keyword evidence="4" id="KW-1185">Reference proteome</keyword>
<dbReference type="GeneID" id="36589702"/>
<feature type="domain" description="2EXR" evidence="2">
    <location>
        <begin position="62"/>
        <end position="165"/>
    </location>
</feature>
<dbReference type="AlphaFoldDB" id="A0A2J6SNL7"/>